<accession>A0AAV0QME5</accession>
<comment type="similarity">
    <text evidence="1">Belongs to the peptidase A1 family.</text>
</comment>
<protein>
    <recommendedName>
        <fullName evidence="2">Peptidase A1 domain-containing protein</fullName>
    </recommendedName>
</protein>
<dbReference type="SUPFAM" id="SSF50630">
    <property type="entry name" value="Acid proteases"/>
    <property type="match status" value="1"/>
</dbReference>
<dbReference type="AlphaFoldDB" id="A0AAV0QME5"/>
<dbReference type="Pfam" id="PF14543">
    <property type="entry name" value="TAXi_N"/>
    <property type="match status" value="1"/>
</dbReference>
<dbReference type="InterPro" id="IPR032861">
    <property type="entry name" value="TAXi_N"/>
</dbReference>
<organism evidence="3 4">
    <name type="scientific">Linum tenue</name>
    <dbReference type="NCBI Taxonomy" id="586396"/>
    <lineage>
        <taxon>Eukaryota</taxon>
        <taxon>Viridiplantae</taxon>
        <taxon>Streptophyta</taxon>
        <taxon>Embryophyta</taxon>
        <taxon>Tracheophyta</taxon>
        <taxon>Spermatophyta</taxon>
        <taxon>Magnoliopsida</taxon>
        <taxon>eudicotyledons</taxon>
        <taxon>Gunneridae</taxon>
        <taxon>Pentapetalae</taxon>
        <taxon>rosids</taxon>
        <taxon>fabids</taxon>
        <taxon>Malpighiales</taxon>
        <taxon>Linaceae</taxon>
        <taxon>Linum</taxon>
    </lineage>
</organism>
<dbReference type="EMBL" id="CAMGYJ010000009">
    <property type="protein sequence ID" value="CAI0545478.1"/>
    <property type="molecule type" value="Genomic_DNA"/>
</dbReference>
<evidence type="ECO:0000259" key="2">
    <source>
        <dbReference type="PROSITE" id="PS51767"/>
    </source>
</evidence>
<proteinExistence type="inferred from homology"/>
<dbReference type="InterPro" id="IPR033121">
    <property type="entry name" value="PEPTIDASE_A1"/>
</dbReference>
<dbReference type="Proteomes" id="UP001154282">
    <property type="component" value="Unassembled WGS sequence"/>
</dbReference>
<keyword evidence="4" id="KW-1185">Reference proteome</keyword>
<dbReference type="Gene3D" id="2.40.70.10">
    <property type="entry name" value="Acid Proteases"/>
    <property type="match status" value="1"/>
</dbReference>
<reference evidence="3" key="1">
    <citation type="submission" date="2022-08" db="EMBL/GenBank/DDBJ databases">
        <authorList>
            <person name="Gutierrez-Valencia J."/>
        </authorList>
    </citation>
    <scope>NUCLEOTIDE SEQUENCE</scope>
</reference>
<name>A0AAV0QME5_9ROSI</name>
<evidence type="ECO:0000313" key="4">
    <source>
        <dbReference type="Proteomes" id="UP001154282"/>
    </source>
</evidence>
<evidence type="ECO:0000313" key="3">
    <source>
        <dbReference type="EMBL" id="CAI0545478.1"/>
    </source>
</evidence>
<evidence type="ECO:0000256" key="1">
    <source>
        <dbReference type="ARBA" id="ARBA00007447"/>
    </source>
</evidence>
<dbReference type="InterPro" id="IPR021109">
    <property type="entry name" value="Peptidase_aspartic_dom_sf"/>
</dbReference>
<sequence>MDTGSSLTWVKCLPCSPCTPGGGAATALFDPAKSKSYYALPCTDDNDFFNDPCSLSLT</sequence>
<comment type="caution">
    <text evidence="3">The sequence shown here is derived from an EMBL/GenBank/DDBJ whole genome shotgun (WGS) entry which is preliminary data.</text>
</comment>
<dbReference type="PROSITE" id="PS51767">
    <property type="entry name" value="PEPTIDASE_A1"/>
    <property type="match status" value="1"/>
</dbReference>
<gene>
    <name evidence="3" type="ORF">LITE_LOCUS43597</name>
</gene>
<feature type="domain" description="Peptidase A1" evidence="2">
    <location>
        <begin position="1"/>
        <end position="58"/>
    </location>
</feature>